<reference evidence="1" key="1">
    <citation type="submission" date="2015-05" db="UniProtKB">
        <authorList>
            <consortium name="EnsemblMetazoa"/>
        </authorList>
    </citation>
    <scope>IDENTIFICATION</scope>
</reference>
<dbReference type="Proteomes" id="UP000015103">
    <property type="component" value="Unassembled WGS sequence"/>
</dbReference>
<dbReference type="AlphaFoldDB" id="T1HWQ8"/>
<dbReference type="HOGENOM" id="CLU_1241493_0_0_1"/>
<organism evidence="1 2">
    <name type="scientific">Rhodnius prolixus</name>
    <name type="common">Triatomid bug</name>
    <dbReference type="NCBI Taxonomy" id="13249"/>
    <lineage>
        <taxon>Eukaryota</taxon>
        <taxon>Metazoa</taxon>
        <taxon>Ecdysozoa</taxon>
        <taxon>Arthropoda</taxon>
        <taxon>Hexapoda</taxon>
        <taxon>Insecta</taxon>
        <taxon>Pterygota</taxon>
        <taxon>Neoptera</taxon>
        <taxon>Paraneoptera</taxon>
        <taxon>Hemiptera</taxon>
        <taxon>Heteroptera</taxon>
        <taxon>Panheteroptera</taxon>
        <taxon>Cimicomorpha</taxon>
        <taxon>Reduviidae</taxon>
        <taxon>Triatominae</taxon>
        <taxon>Rhodnius</taxon>
    </lineage>
</organism>
<protein>
    <submittedName>
        <fullName evidence="1">Uncharacterized protein</fullName>
    </submittedName>
</protein>
<sequence>MMQYLNAVCTLFRAFVTPGSTVLVKVEMFAENIQTSRYGTNPDTVTLTAEWRTPSGNLESVTKQVFFYIQSQQYDATYPYIWYDYAGDCSGSLTPQNCHAKSWRANISVQDATSGLLSFRSDPVGLILSKEFIVGARDQVTGYYGASCCHTKVDIIATDVLGNSITKTIDVEKKWLNTGEISAIVLGSILLLLLIVLIVIGIVACVRRNKRTLNIYPDHRIAD</sequence>
<dbReference type="EMBL" id="ACPB03026615">
    <property type="status" value="NOT_ANNOTATED_CDS"/>
    <property type="molecule type" value="Genomic_DNA"/>
</dbReference>
<accession>T1HWQ8</accession>
<dbReference type="EnsemblMetazoa" id="RPRC008478-RA">
    <property type="protein sequence ID" value="RPRC008478-PA"/>
    <property type="gene ID" value="RPRC008478"/>
</dbReference>
<name>T1HWQ8_RHOPR</name>
<keyword evidence="2" id="KW-1185">Reference proteome</keyword>
<dbReference type="STRING" id="13249.T1HWQ8"/>
<evidence type="ECO:0000313" key="1">
    <source>
        <dbReference type="EnsemblMetazoa" id="RPRC008478-PA"/>
    </source>
</evidence>
<proteinExistence type="predicted"/>
<dbReference type="eggNOG" id="ENOG502SAKK">
    <property type="taxonomic scope" value="Eukaryota"/>
</dbReference>
<dbReference type="VEuPathDB" id="VectorBase:RPRC008478"/>
<dbReference type="InParanoid" id="T1HWQ8"/>
<evidence type="ECO:0000313" key="2">
    <source>
        <dbReference type="Proteomes" id="UP000015103"/>
    </source>
</evidence>